<reference evidence="2" key="2">
    <citation type="submission" date="2018-07" db="EMBL/GenBank/DDBJ databases">
        <authorList>
            <consortium name="NCBI Pathogen Detection Project"/>
        </authorList>
    </citation>
    <scope>NUCLEOTIDE SEQUENCE</scope>
    <source>
        <strain evidence="2">CDC 4648/53</strain>
    </source>
</reference>
<protein>
    <recommendedName>
        <fullName evidence="3">Fimbrial protein</fullName>
    </recommendedName>
</protein>
<comment type="caution">
    <text evidence="2">The sequence shown here is derived from an EMBL/GenBank/DDBJ whole genome shotgun (WGS) entry which is preliminary data.</text>
</comment>
<feature type="signal peptide" evidence="1">
    <location>
        <begin position="1"/>
        <end position="18"/>
    </location>
</feature>
<name>A0A5I5E3N7_SALET</name>
<evidence type="ECO:0000256" key="1">
    <source>
        <dbReference type="SAM" id="SignalP"/>
    </source>
</evidence>
<evidence type="ECO:0008006" key="3">
    <source>
        <dbReference type="Google" id="ProtNLM"/>
    </source>
</evidence>
<dbReference type="AlphaFoldDB" id="A0A5I5E3N7"/>
<dbReference type="EMBL" id="DAAWHV010000013">
    <property type="protein sequence ID" value="HAF7951414.1"/>
    <property type="molecule type" value="Genomic_DNA"/>
</dbReference>
<dbReference type="RefSeq" id="WP_000738255.1">
    <property type="nucleotide sequence ID" value="NZ_MYFT01000014.1"/>
</dbReference>
<reference evidence="2" key="1">
    <citation type="journal article" date="2018" name="Genome Biol.">
        <title>SKESA: strategic k-mer extension for scrupulous assemblies.</title>
        <authorList>
            <person name="Souvorov A."/>
            <person name="Agarwala R."/>
            <person name="Lipman D.J."/>
        </authorList>
    </citation>
    <scope>NUCLEOTIDE SEQUENCE</scope>
    <source>
        <strain evidence="2">CDC 4648/53</strain>
    </source>
</reference>
<sequence length="62" mass="6872">MKKMILTIMLSVCSVAHAAPMICKLKNQNITFNLFLITNIKKDIIGVNVNGVQVKKSSIKIL</sequence>
<keyword evidence="1" id="KW-0732">Signal</keyword>
<organism evidence="2">
    <name type="scientific">Salmonella enterica subsp. enterica serovar Miami</name>
    <dbReference type="NCBI Taxonomy" id="286780"/>
    <lineage>
        <taxon>Bacteria</taxon>
        <taxon>Pseudomonadati</taxon>
        <taxon>Pseudomonadota</taxon>
        <taxon>Gammaproteobacteria</taxon>
        <taxon>Enterobacterales</taxon>
        <taxon>Enterobacteriaceae</taxon>
        <taxon>Salmonella</taxon>
    </lineage>
</organism>
<feature type="chain" id="PRO_5030128634" description="Fimbrial protein" evidence="1">
    <location>
        <begin position="19"/>
        <end position="62"/>
    </location>
</feature>
<gene>
    <name evidence="2" type="ORF">GNB55_002760</name>
</gene>
<proteinExistence type="predicted"/>
<accession>A0A5I5E3N7</accession>
<evidence type="ECO:0000313" key="2">
    <source>
        <dbReference type="EMBL" id="HAF7951414.1"/>
    </source>
</evidence>